<dbReference type="Proteomes" id="UP000264062">
    <property type="component" value="Unassembled WGS sequence"/>
</dbReference>
<reference evidence="1 2" key="1">
    <citation type="journal article" date="2018" name="Nat. Biotechnol.">
        <title>A standardized bacterial taxonomy based on genome phylogeny substantially revises the tree of life.</title>
        <authorList>
            <person name="Parks D.H."/>
            <person name="Chuvochina M."/>
            <person name="Waite D.W."/>
            <person name="Rinke C."/>
            <person name="Skarshewski A."/>
            <person name="Chaumeil P.A."/>
            <person name="Hugenholtz P."/>
        </authorList>
    </citation>
    <scope>NUCLEOTIDE SEQUENCE [LARGE SCALE GENOMIC DNA]</scope>
    <source>
        <strain evidence="1">UBA9956</strain>
    </source>
</reference>
<sequence>MNKKVLWGLLILLLSALLFSDELQESLSGDTLLNIEKDSLYANNKTHFSISYNIGLCSKGNDLSSGISDDIVSLVIGRFYLINSVELLKSFSYNKKSFDVGIGFGYANIQSGSFDTHFKDTILNNFSSNWAGLLLGKTYKYYLNSLIRFSSAFNAGLTVNYSQGYGIENYYNNSTSPFELQNIRRDFIGTGLFFQWFPFSLNKLFLNPYLMIKLEGAKEVNSSSPYEAVWSKKVNLWFTGVYVGFSIGN</sequence>
<dbReference type="AlphaFoldDB" id="A0A350HA23"/>
<organism evidence="1 2">
    <name type="scientific">candidate division WOR-3 bacterium</name>
    <dbReference type="NCBI Taxonomy" id="2052148"/>
    <lineage>
        <taxon>Bacteria</taxon>
        <taxon>Bacteria division WOR-3</taxon>
    </lineage>
</organism>
<evidence type="ECO:0000313" key="2">
    <source>
        <dbReference type="Proteomes" id="UP000264062"/>
    </source>
</evidence>
<comment type="caution">
    <text evidence="1">The sequence shown here is derived from an EMBL/GenBank/DDBJ whole genome shotgun (WGS) entry which is preliminary data.</text>
</comment>
<name>A0A350HA23_UNCW3</name>
<evidence type="ECO:0000313" key="1">
    <source>
        <dbReference type="EMBL" id="HAV92389.1"/>
    </source>
</evidence>
<dbReference type="EMBL" id="DMZY01000126">
    <property type="protein sequence ID" value="HAV92389.1"/>
    <property type="molecule type" value="Genomic_DNA"/>
</dbReference>
<protein>
    <recommendedName>
        <fullName evidence="3">Outer membrane protein beta-barrel domain-containing protein</fullName>
    </recommendedName>
</protein>
<proteinExistence type="predicted"/>
<evidence type="ECO:0008006" key="3">
    <source>
        <dbReference type="Google" id="ProtNLM"/>
    </source>
</evidence>
<accession>A0A350HA23</accession>
<gene>
    <name evidence="1" type="ORF">DCW38_04325</name>
</gene>